<feature type="domain" description="Methionyl/Leucyl tRNA synthetase" evidence="7">
    <location>
        <begin position="173"/>
        <end position="320"/>
    </location>
</feature>
<dbReference type="InterPro" id="IPR014729">
    <property type="entry name" value="Rossmann-like_a/b/a_fold"/>
</dbReference>
<sequence>MYITSALPYINNVLHIGHIFEMFYAEYNSLIFNNFNFKILSGLDCHGLIKKTNLKKILKLNKTKIKYFNLNIDFNKTITLINKRICNWIYLFLNDKNYLFGILNKQLYNKKKKFFIPDKYVTYICYYCKSEIFNYCLICKKTKFLLKIKILKKNVIYKKTLNIYFKNYKYFIWNISRNKNYNGFIILSKKKMYFYVWFDALISYISNNLKFIKKKFLNKKLIQIIGKDIYYFHNIFKIILKIINFKNNKIYTHGFILILNNKISKSKNNNLQKKINVFYFKFYILLKIKNKENDIDLNLKEMSLFYKKFFFKKIINLYFRIRTIFKKYDNKLSEYFLLKKNHIELYSFYKLKMLNKIIKKKINECIILNKILEKNTLWNNKNLYLTQTKCTFLIKKIIKIINFFYFIINKNKIKKKILPNDNLFNIIKFYEN</sequence>
<keyword evidence="2 6" id="KW-0547">Nucleotide-binding</keyword>
<evidence type="ECO:0000256" key="6">
    <source>
        <dbReference type="RuleBase" id="RU363039"/>
    </source>
</evidence>
<dbReference type="Gene3D" id="3.40.50.620">
    <property type="entry name" value="HUPs"/>
    <property type="match status" value="1"/>
</dbReference>
<comment type="similarity">
    <text evidence="6">Belongs to the class-I aminoacyl-tRNA synthetase family.</text>
</comment>
<proteinExistence type="inferred from homology"/>
<dbReference type="EMBL" id="CP003545">
    <property type="protein sequence ID" value="AFP84330.1"/>
    <property type="molecule type" value="Genomic_DNA"/>
</dbReference>
<dbReference type="PANTHER" id="PTHR43326">
    <property type="entry name" value="METHIONYL-TRNA SYNTHETASE"/>
    <property type="match status" value="1"/>
</dbReference>
<protein>
    <submittedName>
        <fullName evidence="8">Methionyl-tRNA synthetase</fullName>
    </submittedName>
</protein>
<dbReference type="InterPro" id="IPR001412">
    <property type="entry name" value="aa-tRNA-synth_I_CS"/>
</dbReference>
<dbReference type="OrthoDB" id="9810191at2"/>
<evidence type="ECO:0000313" key="8">
    <source>
        <dbReference type="EMBL" id="AFP84330.1"/>
    </source>
</evidence>
<dbReference type="GO" id="GO:0004825">
    <property type="term" value="F:methionine-tRNA ligase activity"/>
    <property type="evidence" value="ECO:0007669"/>
    <property type="project" value="InterPro"/>
</dbReference>
<dbReference type="HOGENOM" id="CLU_632647_0_0_6"/>
<keyword evidence="4 6" id="KW-0648">Protein biosynthesis</keyword>
<evidence type="ECO:0000256" key="3">
    <source>
        <dbReference type="ARBA" id="ARBA00022840"/>
    </source>
</evidence>
<gene>
    <name evidence="8" type="primary">metG</name>
    <name evidence="8" type="ORF">A357_0122</name>
</gene>
<dbReference type="PANTHER" id="PTHR43326:SF1">
    <property type="entry name" value="METHIONINE--TRNA LIGASE, MITOCHONDRIAL"/>
    <property type="match status" value="1"/>
</dbReference>
<dbReference type="SUPFAM" id="SSF52374">
    <property type="entry name" value="Nucleotidylyl transferase"/>
    <property type="match status" value="1"/>
</dbReference>
<keyword evidence="5 6" id="KW-0030">Aminoacyl-tRNA synthetase</keyword>
<dbReference type="PATRIC" id="fig|1202540.3.peg.104"/>
<accession>J3TWJ6</accession>
<dbReference type="Proteomes" id="UP000003935">
    <property type="component" value="Chromosome"/>
</dbReference>
<evidence type="ECO:0000256" key="1">
    <source>
        <dbReference type="ARBA" id="ARBA00022598"/>
    </source>
</evidence>
<evidence type="ECO:0000256" key="5">
    <source>
        <dbReference type="ARBA" id="ARBA00023146"/>
    </source>
</evidence>
<dbReference type="AlphaFoldDB" id="J3TWJ6"/>
<dbReference type="Pfam" id="PF09334">
    <property type="entry name" value="tRNA-synt_1g"/>
    <property type="match status" value="2"/>
</dbReference>
<dbReference type="GO" id="GO:0005524">
    <property type="term" value="F:ATP binding"/>
    <property type="evidence" value="ECO:0007669"/>
    <property type="project" value="UniProtKB-KW"/>
</dbReference>
<evidence type="ECO:0000313" key="9">
    <source>
        <dbReference type="Proteomes" id="UP000003935"/>
    </source>
</evidence>
<evidence type="ECO:0000259" key="7">
    <source>
        <dbReference type="Pfam" id="PF09334"/>
    </source>
</evidence>
<dbReference type="RefSeq" id="WP_014887629.1">
    <property type="nucleotide sequence ID" value="NC_018418.1"/>
</dbReference>
<dbReference type="PROSITE" id="PS00178">
    <property type="entry name" value="AA_TRNA_LIGASE_I"/>
    <property type="match status" value="1"/>
</dbReference>
<organism evidence="8 9">
    <name type="scientific">Candidatus Carsonella ruddii PC isolate NHV</name>
    <dbReference type="NCBI Taxonomy" id="1202540"/>
    <lineage>
        <taxon>Bacteria</taxon>
        <taxon>Pseudomonadati</taxon>
        <taxon>Pseudomonadota</taxon>
        <taxon>Gammaproteobacteria</taxon>
        <taxon>Oceanospirillales</taxon>
        <taxon>Halomonadaceae</taxon>
        <taxon>Zymobacter group</taxon>
        <taxon>Candidatus Carsonella</taxon>
    </lineage>
</organism>
<dbReference type="STRING" id="1202540.A357_0122"/>
<dbReference type="InterPro" id="IPR015413">
    <property type="entry name" value="Methionyl/Leucyl_tRNA_Synth"/>
</dbReference>
<keyword evidence="1 6" id="KW-0436">Ligase</keyword>
<dbReference type="GO" id="GO:0006431">
    <property type="term" value="P:methionyl-tRNA aminoacylation"/>
    <property type="evidence" value="ECO:0007669"/>
    <property type="project" value="TreeGrafter"/>
</dbReference>
<evidence type="ECO:0000256" key="4">
    <source>
        <dbReference type="ARBA" id="ARBA00022917"/>
    </source>
</evidence>
<keyword evidence="3 6" id="KW-0067">ATP-binding</keyword>
<evidence type="ECO:0000256" key="2">
    <source>
        <dbReference type="ARBA" id="ARBA00022741"/>
    </source>
</evidence>
<feature type="domain" description="Methionyl/Leucyl tRNA synthetase" evidence="7">
    <location>
        <begin position="1"/>
        <end position="166"/>
    </location>
</feature>
<reference evidence="8 9" key="1">
    <citation type="journal article" date="2012" name="Mol. Biol. Evol.">
        <title>Genome reduction and co-evolution between the primary and secondary bacterial symbionts of psyllids.</title>
        <authorList>
            <person name="Sloan D.B."/>
            <person name="Moran N.A."/>
        </authorList>
    </citation>
    <scope>NUCLEOTIDE SEQUENCE [LARGE SCALE GENOMIC DNA]</scope>
    <source>
        <strain evidence="8 9">PC</strain>
    </source>
</reference>
<dbReference type="KEGG" id="crv:A357_0122"/>
<dbReference type="InterPro" id="IPR023457">
    <property type="entry name" value="Met-tRNA_synth_2"/>
</dbReference>
<name>J3TWJ6_CARRU</name>